<dbReference type="InterPro" id="IPR003661">
    <property type="entry name" value="HisK_dim/P_dom"/>
</dbReference>
<evidence type="ECO:0000256" key="6">
    <source>
        <dbReference type="ARBA" id="ARBA00022777"/>
    </source>
</evidence>
<feature type="transmembrane region" description="Helical" evidence="9">
    <location>
        <begin position="12"/>
        <end position="33"/>
    </location>
</feature>
<keyword evidence="9" id="KW-0472">Membrane</keyword>
<name>A0ABS8YH77_9BACL</name>
<dbReference type="InterPro" id="IPR003594">
    <property type="entry name" value="HATPase_dom"/>
</dbReference>
<evidence type="ECO:0000259" key="10">
    <source>
        <dbReference type="PROSITE" id="PS50109"/>
    </source>
</evidence>
<evidence type="ECO:0000256" key="7">
    <source>
        <dbReference type="ARBA" id="ARBA00022840"/>
    </source>
</evidence>
<feature type="transmembrane region" description="Helical" evidence="9">
    <location>
        <begin position="102"/>
        <end position="121"/>
    </location>
</feature>
<keyword evidence="7" id="KW-0067">ATP-binding</keyword>
<dbReference type="SUPFAM" id="SSF55874">
    <property type="entry name" value="ATPase domain of HSP90 chaperone/DNA topoisomerase II/histidine kinase"/>
    <property type="match status" value="1"/>
</dbReference>
<dbReference type="Gene3D" id="1.10.287.130">
    <property type="match status" value="1"/>
</dbReference>
<dbReference type="Proteomes" id="UP001199916">
    <property type="component" value="Unassembled WGS sequence"/>
</dbReference>
<dbReference type="EC" id="2.7.13.3" evidence="2"/>
<sequence>MIQSIIAYEFKGLLYIMSACLMFLIITPQFMFANYRRKILFILILFVLTFFYTQYEDIDPLIYGIHLTPVSLALAALFEGFLPGIFTWAAFNICTIVMMDDFVPTVIGSTLLLVLGLTFHYKQVLRSTYWQICLISMTLITIYLLGFLSVFDDWDTVSGTEVGIAVVGTYLSSMYVSYIYNHVKNQEKMREELFRAEKYQVIGQLAASISHEIRNPLTTAQGFLQLMNRDNLTPAQLETYRNYAISGIEQANSIITDYLNYAKPAVELARPIHIQEEIDGIIPMMSPLCVISKIEVVIKHLSKQPIYVMGEAKKFQQCLLNIMKNAVESMPDGGVMTVTTWSDNEGVHIHVKDTGVGMSDYQIKRIGMPFYTTKEKGTGLGLMVVISLVKAMNGTISYYSRPDEGTTCVLKFKQLLL</sequence>
<evidence type="ECO:0000256" key="5">
    <source>
        <dbReference type="ARBA" id="ARBA00022741"/>
    </source>
</evidence>
<keyword evidence="8" id="KW-0902">Two-component regulatory system</keyword>
<evidence type="ECO:0000313" key="12">
    <source>
        <dbReference type="Proteomes" id="UP001199916"/>
    </source>
</evidence>
<comment type="caution">
    <text evidence="11">The sequence shown here is derived from an EMBL/GenBank/DDBJ whole genome shotgun (WGS) entry which is preliminary data.</text>
</comment>
<feature type="transmembrane region" description="Helical" evidence="9">
    <location>
        <begin position="162"/>
        <end position="180"/>
    </location>
</feature>
<keyword evidence="3" id="KW-0597">Phosphoprotein</keyword>
<evidence type="ECO:0000256" key="8">
    <source>
        <dbReference type="ARBA" id="ARBA00023012"/>
    </source>
</evidence>
<feature type="transmembrane region" description="Helical" evidence="9">
    <location>
        <begin position="67"/>
        <end position="90"/>
    </location>
</feature>
<dbReference type="InterPro" id="IPR004358">
    <property type="entry name" value="Sig_transdc_His_kin-like_C"/>
</dbReference>
<dbReference type="SMART" id="SM00387">
    <property type="entry name" value="HATPase_c"/>
    <property type="match status" value="1"/>
</dbReference>
<dbReference type="Pfam" id="PF00512">
    <property type="entry name" value="HisKA"/>
    <property type="match status" value="1"/>
</dbReference>
<evidence type="ECO:0000256" key="4">
    <source>
        <dbReference type="ARBA" id="ARBA00022679"/>
    </source>
</evidence>
<dbReference type="PANTHER" id="PTHR43065">
    <property type="entry name" value="SENSOR HISTIDINE KINASE"/>
    <property type="match status" value="1"/>
</dbReference>
<dbReference type="PRINTS" id="PR00344">
    <property type="entry name" value="BCTRLSENSOR"/>
</dbReference>
<dbReference type="PROSITE" id="PS50109">
    <property type="entry name" value="HIS_KIN"/>
    <property type="match status" value="1"/>
</dbReference>
<evidence type="ECO:0000256" key="9">
    <source>
        <dbReference type="SAM" id="Phobius"/>
    </source>
</evidence>
<keyword evidence="9" id="KW-0812">Transmembrane</keyword>
<dbReference type="InterPro" id="IPR036097">
    <property type="entry name" value="HisK_dim/P_sf"/>
</dbReference>
<comment type="catalytic activity">
    <reaction evidence="1">
        <text>ATP + protein L-histidine = ADP + protein N-phospho-L-histidine.</text>
        <dbReference type="EC" id="2.7.13.3"/>
    </reaction>
</comment>
<keyword evidence="5" id="KW-0547">Nucleotide-binding</keyword>
<evidence type="ECO:0000256" key="1">
    <source>
        <dbReference type="ARBA" id="ARBA00000085"/>
    </source>
</evidence>
<dbReference type="GO" id="GO:0016301">
    <property type="term" value="F:kinase activity"/>
    <property type="evidence" value="ECO:0007669"/>
    <property type="project" value="UniProtKB-KW"/>
</dbReference>
<keyword evidence="4" id="KW-0808">Transferase</keyword>
<proteinExistence type="predicted"/>
<keyword evidence="12" id="KW-1185">Reference proteome</keyword>
<evidence type="ECO:0000256" key="2">
    <source>
        <dbReference type="ARBA" id="ARBA00012438"/>
    </source>
</evidence>
<evidence type="ECO:0000313" key="11">
    <source>
        <dbReference type="EMBL" id="MCE5170472.1"/>
    </source>
</evidence>
<dbReference type="EMBL" id="JAJNBZ010000010">
    <property type="protein sequence ID" value="MCE5170472.1"/>
    <property type="molecule type" value="Genomic_DNA"/>
</dbReference>
<evidence type="ECO:0000256" key="3">
    <source>
        <dbReference type="ARBA" id="ARBA00022553"/>
    </source>
</evidence>
<feature type="transmembrane region" description="Helical" evidence="9">
    <location>
        <begin position="128"/>
        <end position="150"/>
    </location>
</feature>
<organism evidence="11 12">
    <name type="scientific">Paenibacillus profundus</name>
    <dbReference type="NCBI Taxonomy" id="1173085"/>
    <lineage>
        <taxon>Bacteria</taxon>
        <taxon>Bacillati</taxon>
        <taxon>Bacillota</taxon>
        <taxon>Bacilli</taxon>
        <taxon>Bacillales</taxon>
        <taxon>Paenibacillaceae</taxon>
        <taxon>Paenibacillus</taxon>
    </lineage>
</organism>
<dbReference type="CDD" id="cd00082">
    <property type="entry name" value="HisKA"/>
    <property type="match status" value="1"/>
</dbReference>
<dbReference type="SUPFAM" id="SSF47384">
    <property type="entry name" value="Homodimeric domain of signal transducing histidine kinase"/>
    <property type="match status" value="1"/>
</dbReference>
<keyword evidence="6 11" id="KW-0418">Kinase</keyword>
<gene>
    <name evidence="11" type="ORF">LQV63_14245</name>
</gene>
<keyword evidence="9" id="KW-1133">Transmembrane helix</keyword>
<dbReference type="RefSeq" id="WP_233697204.1">
    <property type="nucleotide sequence ID" value="NZ_JAJNBZ010000010.1"/>
</dbReference>
<dbReference type="PANTHER" id="PTHR43065:SF46">
    <property type="entry name" value="C4-DICARBOXYLATE TRANSPORT SENSOR PROTEIN DCTB"/>
    <property type="match status" value="1"/>
</dbReference>
<dbReference type="Gene3D" id="3.30.565.10">
    <property type="entry name" value="Histidine kinase-like ATPase, C-terminal domain"/>
    <property type="match status" value="1"/>
</dbReference>
<dbReference type="SMART" id="SM00388">
    <property type="entry name" value="HisKA"/>
    <property type="match status" value="1"/>
</dbReference>
<dbReference type="InterPro" id="IPR036890">
    <property type="entry name" value="HATPase_C_sf"/>
</dbReference>
<feature type="domain" description="Histidine kinase" evidence="10">
    <location>
        <begin position="208"/>
        <end position="416"/>
    </location>
</feature>
<accession>A0ABS8YH77</accession>
<feature type="transmembrane region" description="Helical" evidence="9">
    <location>
        <begin position="39"/>
        <end position="55"/>
    </location>
</feature>
<dbReference type="InterPro" id="IPR005467">
    <property type="entry name" value="His_kinase_dom"/>
</dbReference>
<reference evidence="11 12" key="1">
    <citation type="submission" date="2021-11" db="EMBL/GenBank/DDBJ databases">
        <title>Draft genome sequence of Paenibacillus profundus YoMME, a new Gram-positive bacteria with exoelectrogenic properties.</title>
        <authorList>
            <person name="Hubenova Y."/>
            <person name="Hubenova E."/>
            <person name="Manasiev Y."/>
            <person name="Peykov S."/>
            <person name="Mitov M."/>
        </authorList>
    </citation>
    <scope>NUCLEOTIDE SEQUENCE [LARGE SCALE GENOMIC DNA]</scope>
    <source>
        <strain evidence="11 12">YoMME</strain>
    </source>
</reference>
<protein>
    <recommendedName>
        <fullName evidence="2">histidine kinase</fullName>
        <ecNumber evidence="2">2.7.13.3</ecNumber>
    </recommendedName>
</protein>
<dbReference type="Pfam" id="PF02518">
    <property type="entry name" value="HATPase_c"/>
    <property type="match status" value="1"/>
</dbReference>